<feature type="compositionally biased region" description="Polar residues" evidence="1">
    <location>
        <begin position="38"/>
        <end position="55"/>
    </location>
</feature>
<evidence type="ECO:0000256" key="1">
    <source>
        <dbReference type="SAM" id="MobiDB-lite"/>
    </source>
</evidence>
<feature type="region of interest" description="Disordered" evidence="1">
    <location>
        <begin position="1"/>
        <end position="55"/>
    </location>
</feature>
<organism evidence="2 3">
    <name type="scientific">Toxocara canis</name>
    <name type="common">Canine roundworm</name>
    <dbReference type="NCBI Taxonomy" id="6265"/>
    <lineage>
        <taxon>Eukaryota</taxon>
        <taxon>Metazoa</taxon>
        <taxon>Ecdysozoa</taxon>
        <taxon>Nematoda</taxon>
        <taxon>Chromadorea</taxon>
        <taxon>Rhabditida</taxon>
        <taxon>Spirurina</taxon>
        <taxon>Ascaridomorpha</taxon>
        <taxon>Ascaridoidea</taxon>
        <taxon>Toxocaridae</taxon>
        <taxon>Toxocara</taxon>
    </lineage>
</organism>
<proteinExistence type="predicted"/>
<accession>A0A0B2VJW6</accession>
<dbReference type="OMA" id="MISNMEV"/>
<feature type="region of interest" description="Disordered" evidence="1">
    <location>
        <begin position="110"/>
        <end position="140"/>
    </location>
</feature>
<evidence type="ECO:0000313" key="3">
    <source>
        <dbReference type="Proteomes" id="UP000031036"/>
    </source>
</evidence>
<dbReference type="OrthoDB" id="5868102at2759"/>
<dbReference type="Proteomes" id="UP000031036">
    <property type="component" value="Unassembled WGS sequence"/>
</dbReference>
<feature type="compositionally biased region" description="Polar residues" evidence="1">
    <location>
        <begin position="1"/>
        <end position="23"/>
    </location>
</feature>
<name>A0A0B2VJW6_TOXCA</name>
<reference evidence="2 3" key="1">
    <citation type="submission" date="2014-11" db="EMBL/GenBank/DDBJ databases">
        <title>Genetic blueprint of the zoonotic pathogen Toxocara canis.</title>
        <authorList>
            <person name="Zhu X.-Q."/>
            <person name="Korhonen P.K."/>
            <person name="Cai H."/>
            <person name="Young N.D."/>
            <person name="Nejsum P."/>
            <person name="von Samson-Himmelstjerna G."/>
            <person name="Boag P.R."/>
            <person name="Tan P."/>
            <person name="Li Q."/>
            <person name="Min J."/>
            <person name="Yang Y."/>
            <person name="Wang X."/>
            <person name="Fang X."/>
            <person name="Hall R.S."/>
            <person name="Hofmann A."/>
            <person name="Sternberg P.W."/>
            <person name="Jex A.R."/>
            <person name="Gasser R.B."/>
        </authorList>
    </citation>
    <scope>NUCLEOTIDE SEQUENCE [LARGE SCALE GENOMIC DNA]</scope>
    <source>
        <strain evidence="2">PN_DK_2014</strain>
    </source>
</reference>
<feature type="compositionally biased region" description="Basic and acidic residues" evidence="1">
    <location>
        <begin position="110"/>
        <end position="119"/>
    </location>
</feature>
<gene>
    <name evidence="2" type="ORF">Tcan_18137</name>
</gene>
<sequence>MSSSTESQAQSQNGAASEEQNGGASEETKPVVRMRNKTPLTQTQAKATKGNNGTLSVLQRGLDALNEVSPELDEGAEEIRKLDSQLDHLNAYMGKVEERIKAHNDKLMDTLKHQKEEREKRRRSFHERLQQSQQEDDDFQRQLSSILSRVDISKNRASVYDMISNMEVPKVPEANGH</sequence>
<keyword evidence="3" id="KW-1185">Reference proteome</keyword>
<dbReference type="AlphaFoldDB" id="A0A0B2VJW6"/>
<comment type="caution">
    <text evidence="2">The sequence shown here is derived from an EMBL/GenBank/DDBJ whole genome shotgun (WGS) entry which is preliminary data.</text>
</comment>
<evidence type="ECO:0000313" key="2">
    <source>
        <dbReference type="EMBL" id="KHN81684.1"/>
    </source>
</evidence>
<dbReference type="EMBL" id="JPKZ01001477">
    <property type="protein sequence ID" value="KHN81684.1"/>
    <property type="molecule type" value="Genomic_DNA"/>
</dbReference>
<protein>
    <submittedName>
        <fullName evidence="2">Uncharacterized protein</fullName>
    </submittedName>
</protein>